<keyword evidence="1" id="KW-0732">Signal</keyword>
<evidence type="ECO:0000313" key="2">
    <source>
        <dbReference type="EMBL" id="GAA5481926.1"/>
    </source>
</evidence>
<name>A0ABP9UMK3_9BACT</name>
<comment type="caution">
    <text evidence="2">The sequence shown here is derived from an EMBL/GenBank/DDBJ whole genome shotgun (WGS) entry which is preliminary data.</text>
</comment>
<protein>
    <recommendedName>
        <fullName evidence="4">PEP-CTERM sorting domain-containing protein</fullName>
    </recommendedName>
</protein>
<dbReference type="EMBL" id="BAABRI010000005">
    <property type="protein sequence ID" value="GAA5481926.1"/>
    <property type="molecule type" value="Genomic_DNA"/>
</dbReference>
<dbReference type="RefSeq" id="WP_353566069.1">
    <property type="nucleotide sequence ID" value="NZ_BAABRI010000005.1"/>
</dbReference>
<evidence type="ECO:0000256" key="1">
    <source>
        <dbReference type="SAM" id="SignalP"/>
    </source>
</evidence>
<evidence type="ECO:0008006" key="4">
    <source>
        <dbReference type="Google" id="ProtNLM"/>
    </source>
</evidence>
<organism evidence="2 3">
    <name type="scientific">Haloferula sargassicola</name>
    <dbReference type="NCBI Taxonomy" id="490096"/>
    <lineage>
        <taxon>Bacteria</taxon>
        <taxon>Pseudomonadati</taxon>
        <taxon>Verrucomicrobiota</taxon>
        <taxon>Verrucomicrobiia</taxon>
        <taxon>Verrucomicrobiales</taxon>
        <taxon>Verrucomicrobiaceae</taxon>
        <taxon>Haloferula</taxon>
    </lineage>
</organism>
<feature type="chain" id="PRO_5046728611" description="PEP-CTERM sorting domain-containing protein" evidence="1">
    <location>
        <begin position="22"/>
        <end position="262"/>
    </location>
</feature>
<reference evidence="2 3" key="1">
    <citation type="submission" date="2024-02" db="EMBL/GenBank/DDBJ databases">
        <title>Haloferula sargassicola NBRC 104335.</title>
        <authorList>
            <person name="Ichikawa N."/>
            <person name="Katano-Makiyama Y."/>
            <person name="Hidaka K."/>
        </authorList>
    </citation>
    <scope>NUCLEOTIDE SEQUENCE [LARGE SCALE GENOMIC DNA]</scope>
    <source>
        <strain evidence="2 3">NBRC 104335</strain>
    </source>
</reference>
<proteinExistence type="predicted"/>
<sequence length="262" mass="26920">MRNLLTSIPVLATALLCEAHASTISVNFTRPSDAVNTTMGASDVAGVAGTQTRVDHWNNVAGGDGTTSGLAYSDTTASGASITVAGSIGAWGLSQSVSSGDDRMWNGYSDFDNNQGSITVNNLSLTGSYDVYVYFDGQNGSNWKIGEYSIGSTTFSAEDTENTSWGTGNNTAKVYQLPQSGGTSNATWPVSGGNGNEGNYLVFSGITGSSFTLNVRGTAAGDGTYRAPVNGLQIVGASAVPEASGLLAAFPALLGLMHRRRA</sequence>
<gene>
    <name evidence="2" type="ORF">Hsar01_01141</name>
</gene>
<keyword evidence="3" id="KW-1185">Reference proteome</keyword>
<feature type="signal peptide" evidence="1">
    <location>
        <begin position="1"/>
        <end position="21"/>
    </location>
</feature>
<dbReference type="Proteomes" id="UP001476282">
    <property type="component" value="Unassembled WGS sequence"/>
</dbReference>
<accession>A0ABP9UMK3</accession>
<evidence type="ECO:0000313" key="3">
    <source>
        <dbReference type="Proteomes" id="UP001476282"/>
    </source>
</evidence>